<evidence type="ECO:0000313" key="1">
    <source>
        <dbReference type="EMBL" id="KAF2579407.1"/>
    </source>
</evidence>
<name>A0A8S9JDP9_BRACR</name>
<dbReference type="AlphaFoldDB" id="A0A8S9JDP9"/>
<evidence type="ECO:0000313" key="2">
    <source>
        <dbReference type="Proteomes" id="UP000712281"/>
    </source>
</evidence>
<comment type="caution">
    <text evidence="1">The sequence shown here is derived from an EMBL/GenBank/DDBJ whole genome shotgun (WGS) entry which is preliminary data.</text>
</comment>
<dbReference type="EMBL" id="QGKW02001660">
    <property type="protein sequence ID" value="KAF2579407.1"/>
    <property type="molecule type" value="Genomic_DNA"/>
</dbReference>
<reference evidence="1" key="1">
    <citation type="submission" date="2019-12" db="EMBL/GenBank/DDBJ databases">
        <title>Genome sequencing and annotation of Brassica cretica.</title>
        <authorList>
            <person name="Studholme D.J."/>
            <person name="Sarris P.F."/>
        </authorList>
    </citation>
    <scope>NUCLEOTIDE SEQUENCE</scope>
    <source>
        <strain evidence="1">PFS-001/15</strain>
        <tissue evidence="1">Leaf</tissue>
    </source>
</reference>
<dbReference type="Proteomes" id="UP000712281">
    <property type="component" value="Unassembled WGS sequence"/>
</dbReference>
<protein>
    <submittedName>
        <fullName evidence="1">Uncharacterized protein</fullName>
    </submittedName>
</protein>
<organism evidence="1 2">
    <name type="scientific">Brassica cretica</name>
    <name type="common">Mustard</name>
    <dbReference type="NCBI Taxonomy" id="69181"/>
    <lineage>
        <taxon>Eukaryota</taxon>
        <taxon>Viridiplantae</taxon>
        <taxon>Streptophyta</taxon>
        <taxon>Embryophyta</taxon>
        <taxon>Tracheophyta</taxon>
        <taxon>Spermatophyta</taxon>
        <taxon>Magnoliopsida</taxon>
        <taxon>eudicotyledons</taxon>
        <taxon>Gunneridae</taxon>
        <taxon>Pentapetalae</taxon>
        <taxon>rosids</taxon>
        <taxon>malvids</taxon>
        <taxon>Brassicales</taxon>
        <taxon>Brassicaceae</taxon>
        <taxon>Brassiceae</taxon>
        <taxon>Brassica</taxon>
    </lineage>
</organism>
<proteinExistence type="predicted"/>
<gene>
    <name evidence="1" type="ORF">F2Q68_00001324</name>
</gene>
<accession>A0A8S9JDP9</accession>
<sequence length="70" mass="8017">MFKIESLVRLCTSGKLPVSSFWEISKEESRLRLLIEEGTLPVKPLEERDKTSNLLRLLNSEGSDEDVKLL</sequence>